<dbReference type="EMBL" id="CP138894">
    <property type="protein sequence ID" value="WPK23800.1"/>
    <property type="molecule type" value="Genomic_DNA"/>
</dbReference>
<dbReference type="GeneID" id="88172114"/>
<evidence type="ECO:0000256" key="1">
    <source>
        <dbReference type="ARBA" id="ARBA00004123"/>
    </source>
</evidence>
<evidence type="ECO:0000313" key="7">
    <source>
        <dbReference type="EMBL" id="WPK23800.1"/>
    </source>
</evidence>
<dbReference type="FunFam" id="3.30.310.50:FF:000005">
    <property type="entry name" value="L antigen family member 3"/>
    <property type="match status" value="1"/>
</dbReference>
<evidence type="ECO:0000256" key="5">
    <source>
        <dbReference type="ARBA" id="ARBA00022694"/>
    </source>
</evidence>
<dbReference type="AlphaFoldDB" id="A0AAX4H5D9"/>
<evidence type="ECO:0000313" key="8">
    <source>
        <dbReference type="Proteomes" id="UP001338582"/>
    </source>
</evidence>
<dbReference type="PANTHER" id="PTHR31283:SF5">
    <property type="entry name" value="EKC_KEOPS COMPLEX SUBUNIT LAGE3"/>
    <property type="match status" value="1"/>
</dbReference>
<keyword evidence="8" id="KW-1185">Reference proteome</keyword>
<reference evidence="7 8" key="1">
    <citation type="submission" date="2023-10" db="EMBL/GenBank/DDBJ databases">
        <title>Draft Genome Sequence of Candida saopaulonensis from a very Premature Infant with Sepsis.</title>
        <authorList>
            <person name="Ning Y."/>
            <person name="Dai R."/>
            <person name="Xiao M."/>
            <person name="Xu Y."/>
            <person name="Yan Q."/>
            <person name="Zhang L."/>
        </authorList>
    </citation>
    <scope>NUCLEOTIDE SEQUENCE [LARGE SCALE GENOMIC DNA]</scope>
    <source>
        <strain evidence="7 8">19XY460</strain>
    </source>
</reference>
<dbReference type="GO" id="GO:0008033">
    <property type="term" value="P:tRNA processing"/>
    <property type="evidence" value="ECO:0007669"/>
    <property type="project" value="UniProtKB-KW"/>
</dbReference>
<evidence type="ECO:0000256" key="6">
    <source>
        <dbReference type="ARBA" id="ARBA00023242"/>
    </source>
</evidence>
<comment type="subcellular location">
    <subcellularLocation>
        <location evidence="2">Cytoplasm</location>
    </subcellularLocation>
    <subcellularLocation>
        <location evidence="1">Nucleus</location>
    </subcellularLocation>
</comment>
<protein>
    <recommendedName>
        <fullName evidence="9">Transcription factor Pcc1</fullName>
    </recommendedName>
</protein>
<keyword evidence="5" id="KW-0819">tRNA processing</keyword>
<comment type="similarity">
    <text evidence="3">Belongs to the CTAG/PCC1 family.</text>
</comment>
<sequence length="108" mass="12123">MPIILLKTEHLLLRQMALDHIVTIQIPFETEKQASIARNSIAADPVLKKNEISVEFIAEGNVLQCKFAGVSDRVIRVAISNCIDNIKTVIETIEEFDGQKDTLFKKDS</sequence>
<proteinExistence type="inferred from homology"/>
<dbReference type="Proteomes" id="UP001338582">
    <property type="component" value="Chromosome 1"/>
</dbReference>
<name>A0AAX4H5D9_9ASCO</name>
<dbReference type="PANTHER" id="PTHR31283">
    <property type="entry name" value="EKC/KEOPS COMPLEX SUBUNIT PCC1 FAMILY MEMBER"/>
    <property type="match status" value="1"/>
</dbReference>
<dbReference type="GO" id="GO:0005737">
    <property type="term" value="C:cytoplasm"/>
    <property type="evidence" value="ECO:0007669"/>
    <property type="project" value="UniProtKB-SubCell"/>
</dbReference>
<evidence type="ECO:0000256" key="3">
    <source>
        <dbReference type="ARBA" id="ARBA00007073"/>
    </source>
</evidence>
<gene>
    <name evidence="7" type="ORF">PUMCH_001046</name>
</gene>
<dbReference type="RefSeq" id="XP_062876186.1">
    <property type="nucleotide sequence ID" value="XM_063020116.1"/>
</dbReference>
<keyword evidence="6" id="KW-0539">Nucleus</keyword>
<dbReference type="GO" id="GO:0000408">
    <property type="term" value="C:EKC/KEOPS complex"/>
    <property type="evidence" value="ECO:0007669"/>
    <property type="project" value="TreeGrafter"/>
</dbReference>
<keyword evidence="4" id="KW-0963">Cytoplasm</keyword>
<evidence type="ECO:0000256" key="4">
    <source>
        <dbReference type="ARBA" id="ARBA00022490"/>
    </source>
</evidence>
<accession>A0AAX4H5D9</accession>
<dbReference type="Gene3D" id="3.30.310.50">
    <property type="entry name" value="Alpha-D-phosphohexomutase, C-terminal domain"/>
    <property type="match status" value="1"/>
</dbReference>
<dbReference type="GO" id="GO:0070525">
    <property type="term" value="P:tRNA threonylcarbamoyladenosine metabolic process"/>
    <property type="evidence" value="ECO:0007669"/>
    <property type="project" value="TreeGrafter"/>
</dbReference>
<dbReference type="Pfam" id="PF09341">
    <property type="entry name" value="Pcc1"/>
    <property type="match status" value="1"/>
</dbReference>
<dbReference type="KEGG" id="asau:88172114"/>
<dbReference type="GO" id="GO:0005634">
    <property type="term" value="C:nucleus"/>
    <property type="evidence" value="ECO:0007669"/>
    <property type="project" value="UniProtKB-SubCell"/>
</dbReference>
<evidence type="ECO:0008006" key="9">
    <source>
        <dbReference type="Google" id="ProtNLM"/>
    </source>
</evidence>
<organism evidence="7 8">
    <name type="scientific">Australozyma saopauloensis</name>
    <dbReference type="NCBI Taxonomy" id="291208"/>
    <lineage>
        <taxon>Eukaryota</taxon>
        <taxon>Fungi</taxon>
        <taxon>Dikarya</taxon>
        <taxon>Ascomycota</taxon>
        <taxon>Saccharomycotina</taxon>
        <taxon>Pichiomycetes</taxon>
        <taxon>Metschnikowiaceae</taxon>
        <taxon>Australozyma</taxon>
    </lineage>
</organism>
<evidence type="ECO:0000256" key="2">
    <source>
        <dbReference type="ARBA" id="ARBA00004496"/>
    </source>
</evidence>
<dbReference type="InterPro" id="IPR015419">
    <property type="entry name" value="CTAG/Pcc1"/>
</dbReference>